<evidence type="ECO:0000313" key="2">
    <source>
        <dbReference type="Proteomes" id="UP001497700"/>
    </source>
</evidence>
<comment type="caution">
    <text evidence="1">The sequence shown here is derived from an EMBL/GenBank/DDBJ whole genome shotgun (WGS) entry which is preliminary data.</text>
</comment>
<proteinExistence type="predicted"/>
<dbReference type="EMBL" id="MU393426">
    <property type="protein sequence ID" value="KAI4870055.1"/>
    <property type="molecule type" value="Genomic_DNA"/>
</dbReference>
<keyword evidence="2" id="KW-1185">Reference proteome</keyword>
<gene>
    <name evidence="1" type="ORF">F4820DRAFT_404967</name>
</gene>
<evidence type="ECO:0000313" key="1">
    <source>
        <dbReference type="EMBL" id="KAI4870055.1"/>
    </source>
</evidence>
<sequence length="249" mass="27100">MEFALAKPHSAPADHNQSVPDPLAHFKAIPWCAALLADRAVVSIVVPDRRPLPTGESNFVRKTMNSPTTVRASVSFMRVVRPAATTATPRKENGDEKKNKKDGEENKKQNQKKKPPSKSEPLLSGGGPANGEDPRNPFLLFNALADLGGDCTSYVGTMHGGLYGVLMDEVMGTAANFQSEHGAYTVSFTTRFRRAVSPPEIVLIRGRVVRKEGRKLHLRGTIEDKDGNIMAEGEGLWIAMSKNVGRSQL</sequence>
<dbReference type="Proteomes" id="UP001497700">
    <property type="component" value="Unassembled WGS sequence"/>
</dbReference>
<accession>A0ACB9ZDZ9</accession>
<name>A0ACB9ZDZ9_9PEZI</name>
<protein>
    <submittedName>
        <fullName evidence="1">Thioesterase/thiol ester dehydrase-isomerase</fullName>
    </submittedName>
</protein>
<organism evidence="1 2">
    <name type="scientific">Hypoxylon rubiginosum</name>
    <dbReference type="NCBI Taxonomy" id="110542"/>
    <lineage>
        <taxon>Eukaryota</taxon>
        <taxon>Fungi</taxon>
        <taxon>Dikarya</taxon>
        <taxon>Ascomycota</taxon>
        <taxon>Pezizomycotina</taxon>
        <taxon>Sordariomycetes</taxon>
        <taxon>Xylariomycetidae</taxon>
        <taxon>Xylariales</taxon>
        <taxon>Hypoxylaceae</taxon>
        <taxon>Hypoxylon</taxon>
    </lineage>
</organism>
<reference evidence="1 2" key="1">
    <citation type="journal article" date="2022" name="New Phytol.">
        <title>Ecological generalism drives hyperdiversity of secondary metabolite gene clusters in xylarialean endophytes.</title>
        <authorList>
            <person name="Franco M.E.E."/>
            <person name="Wisecaver J.H."/>
            <person name="Arnold A.E."/>
            <person name="Ju Y.M."/>
            <person name="Slot J.C."/>
            <person name="Ahrendt S."/>
            <person name="Moore L.P."/>
            <person name="Eastman K.E."/>
            <person name="Scott K."/>
            <person name="Konkel Z."/>
            <person name="Mondo S.J."/>
            <person name="Kuo A."/>
            <person name="Hayes R.D."/>
            <person name="Haridas S."/>
            <person name="Andreopoulos B."/>
            <person name="Riley R."/>
            <person name="LaButti K."/>
            <person name="Pangilinan J."/>
            <person name="Lipzen A."/>
            <person name="Amirebrahimi M."/>
            <person name="Yan J."/>
            <person name="Adam C."/>
            <person name="Keymanesh K."/>
            <person name="Ng V."/>
            <person name="Louie K."/>
            <person name="Northen T."/>
            <person name="Drula E."/>
            <person name="Henrissat B."/>
            <person name="Hsieh H.M."/>
            <person name="Youens-Clark K."/>
            <person name="Lutzoni F."/>
            <person name="Miadlikowska J."/>
            <person name="Eastwood D.C."/>
            <person name="Hamelin R.C."/>
            <person name="Grigoriev I.V."/>
            <person name="U'Ren J.M."/>
        </authorList>
    </citation>
    <scope>NUCLEOTIDE SEQUENCE [LARGE SCALE GENOMIC DNA]</scope>
    <source>
        <strain evidence="1 2">CBS 119005</strain>
    </source>
</reference>